<dbReference type="eggNOG" id="ENOG502SCZ0">
    <property type="taxonomic scope" value="Eukaryota"/>
</dbReference>
<protein>
    <submittedName>
        <fullName evidence="3">Uncharacterized protein</fullName>
    </submittedName>
</protein>
<evidence type="ECO:0000256" key="1">
    <source>
        <dbReference type="SAM" id="MobiDB-lite"/>
    </source>
</evidence>
<dbReference type="OrthoDB" id="10474536at2759"/>
<evidence type="ECO:0000256" key="2">
    <source>
        <dbReference type="SAM" id="Phobius"/>
    </source>
</evidence>
<feature type="compositionally biased region" description="Gly residues" evidence="1">
    <location>
        <begin position="48"/>
        <end position="91"/>
    </location>
</feature>
<feature type="region of interest" description="Disordered" evidence="1">
    <location>
        <begin position="191"/>
        <end position="220"/>
    </location>
</feature>
<organism evidence="3 4">
    <name type="scientific">Sporothrix schenckii (strain ATCC 58251 / de Perez 2211183)</name>
    <name type="common">Rose-picker's disease fungus</name>
    <dbReference type="NCBI Taxonomy" id="1391915"/>
    <lineage>
        <taxon>Eukaryota</taxon>
        <taxon>Fungi</taxon>
        <taxon>Dikarya</taxon>
        <taxon>Ascomycota</taxon>
        <taxon>Pezizomycotina</taxon>
        <taxon>Sordariomycetes</taxon>
        <taxon>Sordariomycetidae</taxon>
        <taxon>Ophiostomatales</taxon>
        <taxon>Ophiostomataceae</taxon>
        <taxon>Sporothrix</taxon>
    </lineage>
</organism>
<feature type="transmembrane region" description="Helical" evidence="2">
    <location>
        <begin position="128"/>
        <end position="151"/>
    </location>
</feature>
<feature type="compositionally biased region" description="Pro residues" evidence="1">
    <location>
        <begin position="202"/>
        <end position="211"/>
    </location>
</feature>
<keyword evidence="2" id="KW-0812">Transmembrane</keyword>
<keyword evidence="2" id="KW-1133">Transmembrane helix</keyword>
<keyword evidence="2" id="KW-0472">Membrane</keyword>
<feature type="compositionally biased region" description="Gly residues" evidence="1">
    <location>
        <begin position="24"/>
        <end position="38"/>
    </location>
</feature>
<reference evidence="4" key="1">
    <citation type="journal article" date="2014" name="Genome Announc.">
        <title>Genome sequence of the pathogenic fungus Sporothrix schenckii (ATCC 58251).</title>
        <authorList>
            <person name="Cuomo C.A."/>
            <person name="Rodriguez-Del Valle N."/>
            <person name="Perez-Sanchez L."/>
            <person name="Abouelleil A."/>
            <person name="Goldberg J."/>
            <person name="Young S."/>
            <person name="Zeng Q."/>
            <person name="Birren B.W."/>
        </authorList>
    </citation>
    <scope>NUCLEOTIDE SEQUENCE [LARGE SCALE GENOMIC DNA]</scope>
    <source>
        <strain evidence="4">ATCC 58251 / de Perez 2211183</strain>
    </source>
</reference>
<accession>U7Q5M6</accession>
<evidence type="ECO:0000313" key="4">
    <source>
        <dbReference type="Proteomes" id="UP000018087"/>
    </source>
</evidence>
<feature type="compositionally biased region" description="Low complexity" evidence="1">
    <location>
        <begin position="92"/>
        <end position="102"/>
    </location>
</feature>
<feature type="region of interest" description="Disordered" evidence="1">
    <location>
        <begin position="1"/>
        <end position="119"/>
    </location>
</feature>
<dbReference type="EMBL" id="KI440842">
    <property type="protein sequence ID" value="ERT02467.1"/>
    <property type="molecule type" value="Genomic_DNA"/>
</dbReference>
<proteinExistence type="predicted"/>
<name>U7Q5M6_SPOS1</name>
<gene>
    <name evidence="3" type="ORF">HMPREF1624_00766</name>
</gene>
<dbReference type="AlphaFoldDB" id="U7Q5M6"/>
<sequence length="301" mass="30376">MVIPPFHRRQIGVSSSNPFSHGNGFPGSGGNDNGGSSGGANTDTNTGTGNGSGSGSGGDGGGNSGGTSGGTSGSGTSGSGGTLTSGGGTTTTGGSSDTLGSGYDSGRGPGNGPGSGYGPGMSGPNSNAIAGIAVGSVLAFFLIAAVLIWLCTRQWRRQQLQLNHEQQVLAKSTQAHRPDHHTDDAASFAKEANGSRVQLPQPDLPTLPDDPPPYEESQQQRRVYDGGHIPSFSQSNATDIERASEPEPMGPFTFVMTAVSLTVDVGGSEGHVLEAIAARAPGFPLNHRCVLEILPEVPNPR</sequence>
<feature type="compositionally biased region" description="Gly residues" evidence="1">
    <location>
        <begin position="103"/>
        <end position="119"/>
    </location>
</feature>
<evidence type="ECO:0000313" key="3">
    <source>
        <dbReference type="EMBL" id="ERT02467.1"/>
    </source>
</evidence>
<dbReference type="HOGENOM" id="CLU_924930_0_0_1"/>
<dbReference type="Proteomes" id="UP000018087">
    <property type="component" value="Unassembled WGS sequence"/>
</dbReference>
<feature type="compositionally biased region" description="Basic residues" evidence="1">
    <location>
        <begin position="1"/>
        <end position="10"/>
    </location>
</feature>
<keyword evidence="4" id="KW-1185">Reference proteome</keyword>